<dbReference type="Proteomes" id="UP000605201">
    <property type="component" value="Unassembled WGS sequence"/>
</dbReference>
<evidence type="ECO:0000313" key="3">
    <source>
        <dbReference type="Proteomes" id="UP000605201"/>
    </source>
</evidence>
<reference evidence="2 3" key="1">
    <citation type="submission" date="2020-08" db="EMBL/GenBank/DDBJ databases">
        <title>Bridging the membrane lipid divide: bacteria of the FCB group superphylum have the potential to synthesize archaeal ether lipids.</title>
        <authorList>
            <person name="Villanueva L."/>
            <person name="Von Meijenfeldt F.A.B."/>
            <person name="Westbye A.B."/>
            <person name="Yadav S."/>
            <person name="Hopmans E.C."/>
            <person name="Dutilh B.E."/>
            <person name="Sinninghe Damste J.S."/>
        </authorList>
    </citation>
    <scope>NUCLEOTIDE SEQUENCE [LARGE SCALE GENOMIC DNA]</scope>
    <source>
        <strain evidence="2">NIOZ-UU17</strain>
    </source>
</reference>
<dbReference type="EMBL" id="JACNIG010000252">
    <property type="protein sequence ID" value="MBC8432885.1"/>
    <property type="molecule type" value="Genomic_DNA"/>
</dbReference>
<dbReference type="InterPro" id="IPR036259">
    <property type="entry name" value="MFS_trans_sf"/>
</dbReference>
<proteinExistence type="predicted"/>
<organism evidence="2 3">
    <name type="scientific">Candidatus Desulfatibia vada</name>
    <dbReference type="NCBI Taxonomy" id="2841696"/>
    <lineage>
        <taxon>Bacteria</taxon>
        <taxon>Pseudomonadati</taxon>
        <taxon>Thermodesulfobacteriota</taxon>
        <taxon>Desulfobacteria</taxon>
        <taxon>Desulfobacterales</taxon>
        <taxon>Desulfobacterales incertae sedis</taxon>
        <taxon>Candidatus Desulfatibia</taxon>
    </lineage>
</organism>
<keyword evidence="1" id="KW-0472">Membrane</keyword>
<keyword evidence="1" id="KW-0812">Transmembrane</keyword>
<protein>
    <recommendedName>
        <fullName evidence="4">MFS transporter</fullName>
    </recommendedName>
</protein>
<accession>A0A8J6P5W3</accession>
<dbReference type="AlphaFoldDB" id="A0A8J6P5W3"/>
<sequence length="100" mass="11149">MSRSRSFQYYLHSSGFFTIHAAAGSLNRKLTASRGRANSLYVLFYYLGGSIGITISGYAYTFARWYGTAVLGVLIPAIPLWAGITEMRKENANRVYVPKL</sequence>
<feature type="transmembrane region" description="Helical" evidence="1">
    <location>
        <begin position="38"/>
        <end position="59"/>
    </location>
</feature>
<keyword evidence="1" id="KW-1133">Transmembrane helix</keyword>
<feature type="transmembrane region" description="Helical" evidence="1">
    <location>
        <begin position="65"/>
        <end position="84"/>
    </location>
</feature>
<comment type="caution">
    <text evidence="2">The sequence shown here is derived from an EMBL/GenBank/DDBJ whole genome shotgun (WGS) entry which is preliminary data.</text>
</comment>
<dbReference type="SUPFAM" id="SSF103473">
    <property type="entry name" value="MFS general substrate transporter"/>
    <property type="match status" value="1"/>
</dbReference>
<evidence type="ECO:0000256" key="1">
    <source>
        <dbReference type="SAM" id="Phobius"/>
    </source>
</evidence>
<name>A0A8J6P5W3_9BACT</name>
<evidence type="ECO:0008006" key="4">
    <source>
        <dbReference type="Google" id="ProtNLM"/>
    </source>
</evidence>
<gene>
    <name evidence="2" type="ORF">H8D96_13325</name>
</gene>
<evidence type="ECO:0000313" key="2">
    <source>
        <dbReference type="EMBL" id="MBC8432885.1"/>
    </source>
</evidence>